<dbReference type="InterPro" id="IPR006016">
    <property type="entry name" value="UspA"/>
</dbReference>
<evidence type="ECO:0000256" key="1">
    <source>
        <dbReference type="SAM" id="MobiDB-lite"/>
    </source>
</evidence>
<dbReference type="OrthoDB" id="843225at2759"/>
<dbReference type="PRINTS" id="PR01438">
    <property type="entry name" value="UNVRSLSTRESS"/>
</dbReference>
<feature type="region of interest" description="Disordered" evidence="1">
    <location>
        <begin position="415"/>
        <end position="444"/>
    </location>
</feature>
<dbReference type="EMBL" id="DF836721">
    <property type="protein sequence ID" value="GAN10931.1"/>
    <property type="molecule type" value="Genomic_DNA"/>
</dbReference>
<keyword evidence="4" id="KW-1185">Reference proteome</keyword>
<feature type="domain" description="UspA" evidence="2">
    <location>
        <begin position="245"/>
        <end position="382"/>
    </location>
</feature>
<dbReference type="SUPFAM" id="SSF52402">
    <property type="entry name" value="Adenine nucleotide alpha hydrolases-like"/>
    <property type="match status" value="1"/>
</dbReference>
<dbReference type="PANTHER" id="PTHR46100">
    <property type="entry name" value="IMP2'P"/>
    <property type="match status" value="1"/>
</dbReference>
<feature type="region of interest" description="Disordered" evidence="1">
    <location>
        <begin position="82"/>
        <end position="121"/>
    </location>
</feature>
<dbReference type="Pfam" id="PF00582">
    <property type="entry name" value="Usp"/>
    <property type="match status" value="1"/>
</dbReference>
<feature type="compositionally biased region" description="Low complexity" evidence="1">
    <location>
        <begin position="421"/>
        <end position="444"/>
    </location>
</feature>
<proteinExistence type="predicted"/>
<dbReference type="InterPro" id="IPR014729">
    <property type="entry name" value="Rossmann-like_a/b/a_fold"/>
</dbReference>
<feature type="region of interest" description="Disordered" evidence="1">
    <location>
        <begin position="1"/>
        <end position="26"/>
    </location>
</feature>
<dbReference type="AlphaFoldDB" id="A0A0C9MJA7"/>
<dbReference type="PANTHER" id="PTHR46100:SF4">
    <property type="entry name" value="USPA DOMAIN-CONTAINING PROTEIN"/>
    <property type="match status" value="1"/>
</dbReference>
<dbReference type="CDD" id="cd23659">
    <property type="entry name" value="USP_At3g01520-like"/>
    <property type="match status" value="1"/>
</dbReference>
<evidence type="ECO:0000313" key="3">
    <source>
        <dbReference type="EMBL" id="GAN10931.1"/>
    </source>
</evidence>
<dbReference type="Proteomes" id="UP000053815">
    <property type="component" value="Unassembled WGS sequence"/>
</dbReference>
<evidence type="ECO:0000313" key="4">
    <source>
        <dbReference type="Proteomes" id="UP000053815"/>
    </source>
</evidence>
<name>A0A0C9MJA7_9FUNG</name>
<dbReference type="InterPro" id="IPR006015">
    <property type="entry name" value="Universal_stress_UspA"/>
</dbReference>
<organism evidence="3">
    <name type="scientific">Mucor ambiguus</name>
    <dbReference type="NCBI Taxonomy" id="91626"/>
    <lineage>
        <taxon>Eukaryota</taxon>
        <taxon>Fungi</taxon>
        <taxon>Fungi incertae sedis</taxon>
        <taxon>Mucoromycota</taxon>
        <taxon>Mucoromycotina</taxon>
        <taxon>Mucoromycetes</taxon>
        <taxon>Mucorales</taxon>
        <taxon>Mucorineae</taxon>
        <taxon>Mucoraceae</taxon>
        <taxon>Mucor</taxon>
    </lineage>
</organism>
<accession>A0A0C9MJA7</accession>
<dbReference type="Gene3D" id="3.40.50.620">
    <property type="entry name" value="HUPs"/>
    <property type="match status" value="1"/>
</dbReference>
<gene>
    <name evidence="3" type="ORF">MAM1_0432c10481</name>
</gene>
<feature type="compositionally biased region" description="Acidic residues" evidence="1">
    <location>
        <begin position="86"/>
        <end position="96"/>
    </location>
</feature>
<reference evidence="3" key="1">
    <citation type="submission" date="2014-09" db="EMBL/GenBank/DDBJ databases">
        <title>Draft genome sequence of an oleaginous Mucoromycotina fungus Mucor ambiguus NBRC6742.</title>
        <authorList>
            <person name="Takeda I."/>
            <person name="Yamane N."/>
            <person name="Morita T."/>
            <person name="Tamano K."/>
            <person name="Machida M."/>
            <person name="Baker S."/>
            <person name="Koike H."/>
        </authorList>
    </citation>
    <scope>NUCLEOTIDE SEQUENCE</scope>
    <source>
        <strain evidence="3">NBRC 6742</strain>
    </source>
</reference>
<evidence type="ECO:0000259" key="2">
    <source>
        <dbReference type="Pfam" id="PF00582"/>
    </source>
</evidence>
<protein>
    <recommendedName>
        <fullName evidence="2">UspA domain-containing protein</fullName>
    </recommendedName>
</protein>
<feature type="region of interest" description="Disordered" evidence="1">
    <location>
        <begin position="168"/>
        <end position="195"/>
    </location>
</feature>
<sequence length="444" mass="48821">MKDIPTVSLNDNAMPEHPLTTEDPAIKNPELLQGFKEINDVDPQDNQVPPAIIIDKEDPNKISVFHEEEPCLQEEECQNVKHEGVENEDDEDEGEEQQQIIIDDSPACKTPPKSLTLNHAPAITGTTTTIAKGALDISPMVSPTSVQREIEEDSDTDDELMRITEANRFIPANTESPQPAQQQRPRSKSLRSQSVSTRRQLLVFADKPSVAKKSDRIIVSNHYGAGPEGTLSSDLKPNRRCRSYLVACDFSDESYHAIEWTMGTMMRDGDKLYVVTAVNREDNPEAVKEAGLSLSKELKKASDTVTEEAKKTLGQMLLFDVELITYAICGRVKDILFNLIEELPLTMVVCGSRGRGTVKGLLMGSISTYLVHKSPVPVTVIRPQKKKKAAHKRPVHAVPLSQSVQTGQLAVDEVSKVAASTNTGQKTSTTSNTPTTTTPTTDKK</sequence>
<dbReference type="STRING" id="91626.A0A0C9MJA7"/>